<reference evidence="1 2" key="1">
    <citation type="submission" date="2019-02" db="EMBL/GenBank/DDBJ databases">
        <title>Genome sequencing of the rare red list fungi Antrodiella citrinella (Flaviporus citrinellus).</title>
        <authorList>
            <person name="Buettner E."/>
            <person name="Kellner H."/>
        </authorList>
    </citation>
    <scope>NUCLEOTIDE SEQUENCE [LARGE SCALE GENOMIC DNA]</scope>
    <source>
        <strain evidence="1 2">DSM 108506</strain>
    </source>
</reference>
<evidence type="ECO:0000313" key="1">
    <source>
        <dbReference type="EMBL" id="THH29979.1"/>
    </source>
</evidence>
<accession>A0A4S4MUQ6</accession>
<gene>
    <name evidence="1" type="ORF">EUX98_g4214</name>
</gene>
<dbReference type="EMBL" id="SGPM01000099">
    <property type="protein sequence ID" value="THH29979.1"/>
    <property type="molecule type" value="Genomic_DNA"/>
</dbReference>
<protein>
    <recommendedName>
        <fullName evidence="3">Fungal-type protein kinase domain-containing protein</fullName>
    </recommendedName>
</protein>
<dbReference type="Proteomes" id="UP000308730">
    <property type="component" value="Unassembled WGS sequence"/>
</dbReference>
<organism evidence="1 2">
    <name type="scientific">Antrodiella citrinella</name>
    <dbReference type="NCBI Taxonomy" id="2447956"/>
    <lineage>
        <taxon>Eukaryota</taxon>
        <taxon>Fungi</taxon>
        <taxon>Dikarya</taxon>
        <taxon>Basidiomycota</taxon>
        <taxon>Agaricomycotina</taxon>
        <taxon>Agaricomycetes</taxon>
        <taxon>Polyporales</taxon>
        <taxon>Steccherinaceae</taxon>
        <taxon>Antrodiella</taxon>
    </lineage>
</organism>
<keyword evidence="2" id="KW-1185">Reference proteome</keyword>
<name>A0A4S4MUQ6_9APHY</name>
<comment type="caution">
    <text evidence="1">The sequence shown here is derived from an EMBL/GenBank/DDBJ whole genome shotgun (WGS) entry which is preliminary data.</text>
</comment>
<proteinExistence type="predicted"/>
<evidence type="ECO:0000313" key="2">
    <source>
        <dbReference type="Proteomes" id="UP000308730"/>
    </source>
</evidence>
<evidence type="ECO:0008006" key="3">
    <source>
        <dbReference type="Google" id="ProtNLM"/>
    </source>
</evidence>
<sequence length="174" mass="19502">MQTMPESIPELSHDDFKNVVQIQTPGTDSDVVARVLADLHSNGLIVGGRWKYWSQDPLDMKGDEDTVFKDMAYLSNAILDSGKKVMGKQPITQFLYRLRHVKKSDAENGGFKTDGTLFLLELTGLGARGDDRYTVDSVTNHEYKKLATPVKVNKNRRQVLGNATHMMYADPAQE</sequence>
<dbReference type="AlphaFoldDB" id="A0A4S4MUQ6"/>